<dbReference type="InterPro" id="IPR001179">
    <property type="entry name" value="PPIase_FKBP_dom"/>
</dbReference>
<dbReference type="EC" id="5.2.1.8" evidence="5"/>
<feature type="signal peptide" evidence="6">
    <location>
        <begin position="1"/>
        <end position="23"/>
    </location>
</feature>
<feature type="chain" id="PRO_5047122950" description="Peptidyl-prolyl cis-trans isomerase" evidence="6">
    <location>
        <begin position="24"/>
        <end position="256"/>
    </location>
</feature>
<evidence type="ECO:0000313" key="8">
    <source>
        <dbReference type="EMBL" id="GAA4800153.1"/>
    </source>
</evidence>
<dbReference type="SUPFAM" id="SSF54534">
    <property type="entry name" value="FKBP-like"/>
    <property type="match status" value="1"/>
</dbReference>
<dbReference type="PRINTS" id="PR01730">
    <property type="entry name" value="INFPOTNTIATR"/>
</dbReference>
<dbReference type="Gene3D" id="1.10.287.460">
    <property type="entry name" value="Peptidyl-prolyl cis-trans isomerase, FKBP-type, N-terminal domain"/>
    <property type="match status" value="1"/>
</dbReference>
<evidence type="ECO:0000313" key="9">
    <source>
        <dbReference type="Proteomes" id="UP001499959"/>
    </source>
</evidence>
<keyword evidence="2 6" id="KW-0732">Signal</keyword>
<sequence length="256" mass="26667">MKLRLLAAATLAALVTTAGAAQAQDTTSEKGKVSYALGYRAGLDIANVLASGEQLDMATVVKAFQDATGRKDPAVAPEQLGAAMQALQGRMAAKYKAELEKRAADNKTKGDAFLATNKGKPGVKVLPSGVQYRVIEAGNGAKPTQANQITVEFRSTLPDGTEIADTNKASEGQPAGPVTVRLSEIPFSGLREALQMMPTGARWEVALPGSAAHGTTIERAREMANQVVIFNIKLLSVGPVLPAPGSQPAQPAPPRN</sequence>
<evidence type="ECO:0000256" key="4">
    <source>
        <dbReference type="PROSITE-ProRule" id="PRU00277"/>
    </source>
</evidence>
<keyword evidence="9" id="KW-1185">Reference proteome</keyword>
<evidence type="ECO:0000256" key="5">
    <source>
        <dbReference type="RuleBase" id="RU003915"/>
    </source>
</evidence>
<dbReference type="RefSeq" id="WP_345303962.1">
    <property type="nucleotide sequence ID" value="NZ_BAABJE010000014.1"/>
</dbReference>
<dbReference type="Pfam" id="PF00254">
    <property type="entry name" value="FKBP_C"/>
    <property type="match status" value="1"/>
</dbReference>
<keyword evidence="3 4" id="KW-0697">Rotamase</keyword>
<reference evidence="9" key="1">
    <citation type="journal article" date="2019" name="Int. J. Syst. Evol. Microbiol.">
        <title>The Global Catalogue of Microorganisms (GCM) 10K type strain sequencing project: providing services to taxonomists for standard genome sequencing and annotation.</title>
        <authorList>
            <consortium name="The Broad Institute Genomics Platform"/>
            <consortium name="The Broad Institute Genome Sequencing Center for Infectious Disease"/>
            <person name="Wu L."/>
            <person name="Ma J."/>
        </authorList>
    </citation>
    <scope>NUCLEOTIDE SEQUENCE [LARGE SCALE GENOMIC DNA]</scope>
    <source>
        <strain evidence="9">JCM 18204</strain>
    </source>
</reference>
<dbReference type="InterPro" id="IPR036944">
    <property type="entry name" value="PPIase_FKBP_N_sf"/>
</dbReference>
<gene>
    <name evidence="8" type="ORF">GCM10023307_28180</name>
</gene>
<name>A0ABP9BTL5_9GAMM</name>
<dbReference type="InterPro" id="IPR000774">
    <property type="entry name" value="PPIase_FKBP_N"/>
</dbReference>
<comment type="catalytic activity">
    <reaction evidence="1 4 5">
        <text>[protein]-peptidylproline (omega=180) = [protein]-peptidylproline (omega=0)</text>
        <dbReference type="Rhea" id="RHEA:16237"/>
        <dbReference type="Rhea" id="RHEA-COMP:10747"/>
        <dbReference type="Rhea" id="RHEA-COMP:10748"/>
        <dbReference type="ChEBI" id="CHEBI:83833"/>
        <dbReference type="ChEBI" id="CHEBI:83834"/>
        <dbReference type="EC" id="5.2.1.8"/>
    </reaction>
</comment>
<evidence type="ECO:0000259" key="7">
    <source>
        <dbReference type="PROSITE" id="PS50059"/>
    </source>
</evidence>
<comment type="similarity">
    <text evidence="5">Belongs to the FKBP-type PPIase family.</text>
</comment>
<evidence type="ECO:0000256" key="1">
    <source>
        <dbReference type="ARBA" id="ARBA00000971"/>
    </source>
</evidence>
<dbReference type="Pfam" id="PF01346">
    <property type="entry name" value="FKBP_N"/>
    <property type="match status" value="1"/>
</dbReference>
<accession>A0ABP9BTL5</accession>
<keyword evidence="4 5" id="KW-0413">Isomerase</keyword>
<proteinExistence type="inferred from homology"/>
<dbReference type="InterPro" id="IPR046357">
    <property type="entry name" value="PPIase_dom_sf"/>
</dbReference>
<dbReference type="Proteomes" id="UP001499959">
    <property type="component" value="Unassembled WGS sequence"/>
</dbReference>
<evidence type="ECO:0000256" key="2">
    <source>
        <dbReference type="ARBA" id="ARBA00022729"/>
    </source>
</evidence>
<dbReference type="PROSITE" id="PS50059">
    <property type="entry name" value="FKBP_PPIASE"/>
    <property type="match status" value="1"/>
</dbReference>
<feature type="domain" description="PPIase FKBP-type" evidence="7">
    <location>
        <begin position="146"/>
        <end position="238"/>
    </location>
</feature>
<evidence type="ECO:0000256" key="6">
    <source>
        <dbReference type="SAM" id="SignalP"/>
    </source>
</evidence>
<dbReference type="Gene3D" id="3.10.50.40">
    <property type="match status" value="1"/>
</dbReference>
<evidence type="ECO:0000256" key="3">
    <source>
        <dbReference type="ARBA" id="ARBA00023110"/>
    </source>
</evidence>
<organism evidence="8 9">
    <name type="scientific">Lysobacter hankyongensis</name>
    <dbReference type="NCBI Taxonomy" id="1176535"/>
    <lineage>
        <taxon>Bacteria</taxon>
        <taxon>Pseudomonadati</taxon>
        <taxon>Pseudomonadota</taxon>
        <taxon>Gammaproteobacteria</taxon>
        <taxon>Lysobacterales</taxon>
        <taxon>Lysobacteraceae</taxon>
        <taxon>Lysobacter</taxon>
    </lineage>
</organism>
<protein>
    <recommendedName>
        <fullName evidence="5">Peptidyl-prolyl cis-trans isomerase</fullName>
        <ecNumber evidence="5">5.2.1.8</ecNumber>
    </recommendedName>
</protein>
<dbReference type="InterPro" id="IPR008104">
    <property type="entry name" value="INFPOTNTIATR"/>
</dbReference>
<comment type="caution">
    <text evidence="8">The sequence shown here is derived from an EMBL/GenBank/DDBJ whole genome shotgun (WGS) entry which is preliminary data.</text>
</comment>
<dbReference type="GO" id="GO:0016853">
    <property type="term" value="F:isomerase activity"/>
    <property type="evidence" value="ECO:0007669"/>
    <property type="project" value="UniProtKB-KW"/>
</dbReference>
<dbReference type="EMBL" id="BAABJE010000014">
    <property type="protein sequence ID" value="GAA4800153.1"/>
    <property type="molecule type" value="Genomic_DNA"/>
</dbReference>